<dbReference type="Pfam" id="PF00874">
    <property type="entry name" value="PRD"/>
    <property type="match status" value="2"/>
</dbReference>
<keyword evidence="2" id="KW-0677">Repeat</keyword>
<evidence type="ECO:0000256" key="1">
    <source>
        <dbReference type="ARBA" id="ARBA00022679"/>
    </source>
</evidence>
<dbReference type="CDD" id="cd05568">
    <property type="entry name" value="PTS_IIB_bgl_like"/>
    <property type="match status" value="1"/>
</dbReference>
<dbReference type="GO" id="GO:0006355">
    <property type="term" value="P:regulation of DNA-templated transcription"/>
    <property type="evidence" value="ECO:0007669"/>
    <property type="project" value="InterPro"/>
</dbReference>
<dbReference type="AlphaFoldDB" id="A0A0G8EWL7"/>
<evidence type="ECO:0000259" key="8">
    <source>
        <dbReference type="PROSITE" id="PS51372"/>
    </source>
</evidence>
<dbReference type="PROSITE" id="PS51099">
    <property type="entry name" value="PTS_EIIB_TYPE_2"/>
    <property type="match status" value="1"/>
</dbReference>
<keyword evidence="5" id="KW-0804">Transcription</keyword>
<dbReference type="Pfam" id="PF08279">
    <property type="entry name" value="HTH_11"/>
    <property type="match status" value="1"/>
</dbReference>
<dbReference type="Proteomes" id="UP000035214">
    <property type="component" value="Unassembled WGS sequence"/>
</dbReference>
<dbReference type="Gene3D" id="1.10.1790.10">
    <property type="entry name" value="PRD domain"/>
    <property type="match status" value="2"/>
</dbReference>
<keyword evidence="4" id="KW-0010">Activator</keyword>
<dbReference type="InterPro" id="IPR013011">
    <property type="entry name" value="PTS_EIIB_2"/>
</dbReference>
<dbReference type="InterPro" id="IPR036388">
    <property type="entry name" value="WH-like_DNA-bd_sf"/>
</dbReference>
<evidence type="ECO:0000313" key="10">
    <source>
        <dbReference type="Proteomes" id="UP000035214"/>
    </source>
</evidence>
<feature type="domain" description="PTS EIIB type-2" evidence="7">
    <location>
        <begin position="408"/>
        <end position="499"/>
    </location>
</feature>
<dbReference type="GO" id="GO:0009401">
    <property type="term" value="P:phosphoenolpyruvate-dependent sugar phosphotransferase system"/>
    <property type="evidence" value="ECO:0007669"/>
    <property type="project" value="InterPro"/>
</dbReference>
<dbReference type="InterPro" id="IPR036634">
    <property type="entry name" value="PRD_sf"/>
</dbReference>
<keyword evidence="1" id="KW-0808">Transferase</keyword>
<dbReference type="GO" id="GO:0008982">
    <property type="term" value="F:protein-N(PI)-phosphohistidine-sugar phosphotransferase activity"/>
    <property type="evidence" value="ECO:0007669"/>
    <property type="project" value="InterPro"/>
</dbReference>
<protein>
    <submittedName>
        <fullName evidence="9">Uncharacterized protein</fullName>
    </submittedName>
</protein>
<dbReference type="InterPro" id="IPR011608">
    <property type="entry name" value="PRD"/>
</dbReference>
<dbReference type="RefSeq" id="WP_046955535.1">
    <property type="nucleotide sequence ID" value="NZ_LCYI01000029.1"/>
</dbReference>
<reference evidence="9 10" key="1">
    <citation type="submission" date="2015-04" db="EMBL/GenBank/DDBJ databases">
        <title>Draft Genome Sequences of Eight Spore-Forming Food Isolates of Bacillus cereus Genome sequencing.</title>
        <authorList>
            <person name="Krawcyk A.O."/>
            <person name="de Jong A."/>
            <person name="Eijlander R.T."/>
            <person name="Berendsen E.M."/>
            <person name="Holsappel S."/>
            <person name="Wells-Bennik M."/>
            <person name="Kuipers O.P."/>
        </authorList>
    </citation>
    <scope>NUCLEOTIDE SEQUENCE [LARGE SCALE GENOMIC DNA]</scope>
    <source>
        <strain evidence="9 10">B4077</strain>
    </source>
</reference>
<comment type="caution">
    <text evidence="9">The sequence shown here is derived from an EMBL/GenBank/DDBJ whole genome shotgun (WGS) entry which is preliminary data.</text>
</comment>
<feature type="domain" description="PRD" evidence="8">
    <location>
        <begin position="184"/>
        <end position="289"/>
    </location>
</feature>
<keyword evidence="3" id="KW-0805">Transcription regulation</keyword>
<dbReference type="Gene3D" id="3.40.50.2300">
    <property type="match status" value="1"/>
</dbReference>
<name>A0A0G8EWL7_BACCE</name>
<dbReference type="PANTHER" id="PTHR30185">
    <property type="entry name" value="CRYPTIC BETA-GLUCOSIDE BGL OPERON ANTITERMINATOR"/>
    <property type="match status" value="1"/>
</dbReference>
<dbReference type="SUPFAM" id="SSF55804">
    <property type="entry name" value="Phoshotransferase/anion transport protein"/>
    <property type="match status" value="1"/>
</dbReference>
<feature type="domain" description="PRD" evidence="8">
    <location>
        <begin position="297"/>
        <end position="404"/>
    </location>
</feature>
<organism evidence="9 10">
    <name type="scientific">Bacillus cereus</name>
    <dbReference type="NCBI Taxonomy" id="1396"/>
    <lineage>
        <taxon>Bacteria</taxon>
        <taxon>Bacillati</taxon>
        <taxon>Bacillota</taxon>
        <taxon>Bacilli</taxon>
        <taxon>Bacillales</taxon>
        <taxon>Bacillaceae</taxon>
        <taxon>Bacillus</taxon>
        <taxon>Bacillus cereus group</taxon>
    </lineage>
</organism>
<dbReference type="PROSITE" id="PS51372">
    <property type="entry name" value="PRD_2"/>
    <property type="match status" value="2"/>
</dbReference>
<dbReference type="InterPro" id="IPR013196">
    <property type="entry name" value="HTH_11"/>
</dbReference>
<dbReference type="CDD" id="cd00211">
    <property type="entry name" value="PTS_IIA_fru"/>
    <property type="match status" value="1"/>
</dbReference>
<sequence>MNKRQQEILQVLLSESNEYLLVQELADRIGCSEKTIRNDFKVIEEYLEKYSDALLIRKPGLGVCLEIKDYDRTSLFNKLYAVKQNVSYASDEERVLQIAYSLLMNVKPVTVQELAERYFVNRATVKRELDRIEKWLEELELELILKQRVGLTVEGDERNKRKALAKLSDLIHNRELMNQFIKEQFLYHEIEFVMTELKALQKRYAIFFTDDTLENLLLHTLIMVRRMKLKQPISMSTDDLNIVRETKEYGWTLDFLTRLEFVFTVHFTEEEIAYLAIHILGGKFRYQDEWEKSKLNVSSPVLSQVVSHLIDRMSKLNEIDFDKDTFLVEGLQMHLYTTLNRLQYNLSVSNPMLHEIKRMYPYMFDMLIHELDDINTSLSLQIPEEEAAYLTLHFQAAMERLNDKKVSKNVIIVCHMGIGMSQLLRTKIERKFRHVHVMDCIAKSDLEEYLMKNKKVELIISTIDLPQLKIPHYVVSPLLERSEESKLEDFMKKLDELPSNENKDFVLLNYTTPFLVFLQQEVEHRYELIERLARSLYEKGYVEKGYIESAIARDRMSATTIGAGVAIPHGSPKLIQQSAIAVATLKEPLHWGVEKVSLVFMLAVKSDGKEVTKQLFHELSFISEQPVFVQKLIKEKNIMKFLSYLRYE</sequence>
<dbReference type="Pfam" id="PF05043">
    <property type="entry name" value="Mga"/>
    <property type="match status" value="1"/>
</dbReference>
<dbReference type="PATRIC" id="fig|1396.428.peg.5120"/>
<evidence type="ECO:0000256" key="2">
    <source>
        <dbReference type="ARBA" id="ARBA00022737"/>
    </source>
</evidence>
<dbReference type="Pfam" id="PF00359">
    <property type="entry name" value="PTS_EIIA_2"/>
    <property type="match status" value="1"/>
</dbReference>
<dbReference type="SUPFAM" id="SSF52794">
    <property type="entry name" value="PTS system IIB component-like"/>
    <property type="match status" value="1"/>
</dbReference>
<evidence type="ECO:0000256" key="3">
    <source>
        <dbReference type="ARBA" id="ARBA00023015"/>
    </source>
</evidence>
<dbReference type="InterPro" id="IPR050661">
    <property type="entry name" value="BglG_antiterminators"/>
</dbReference>
<dbReference type="PANTHER" id="PTHR30185:SF12">
    <property type="entry name" value="TRANSCRIPTIONAL REGULATOR MANR"/>
    <property type="match status" value="1"/>
</dbReference>
<dbReference type="EMBL" id="LCYI01000029">
    <property type="protein sequence ID" value="KLA28560.1"/>
    <property type="molecule type" value="Genomic_DNA"/>
</dbReference>
<dbReference type="PROSITE" id="PS51094">
    <property type="entry name" value="PTS_EIIA_TYPE_2"/>
    <property type="match status" value="1"/>
</dbReference>
<evidence type="ECO:0000259" key="6">
    <source>
        <dbReference type="PROSITE" id="PS51094"/>
    </source>
</evidence>
<evidence type="ECO:0000259" key="7">
    <source>
        <dbReference type="PROSITE" id="PS51099"/>
    </source>
</evidence>
<dbReference type="Gene3D" id="1.10.10.10">
    <property type="entry name" value="Winged helix-like DNA-binding domain superfamily/Winged helix DNA-binding domain"/>
    <property type="match status" value="2"/>
</dbReference>
<dbReference type="Gene3D" id="3.40.930.10">
    <property type="entry name" value="Mannitol-specific EII, Chain A"/>
    <property type="match status" value="1"/>
</dbReference>
<dbReference type="SUPFAM" id="SSF46785">
    <property type="entry name" value="Winged helix' DNA-binding domain"/>
    <property type="match status" value="1"/>
</dbReference>
<evidence type="ECO:0000256" key="4">
    <source>
        <dbReference type="ARBA" id="ARBA00023159"/>
    </source>
</evidence>
<gene>
    <name evidence="9" type="ORF">B4077_5762</name>
</gene>
<dbReference type="InterPro" id="IPR036390">
    <property type="entry name" value="WH_DNA-bd_sf"/>
</dbReference>
<dbReference type="InterPro" id="IPR002178">
    <property type="entry name" value="PTS_EIIA_type-2_dom"/>
</dbReference>
<dbReference type="PROSITE" id="PS00372">
    <property type="entry name" value="PTS_EIIA_TYPE_2_HIS"/>
    <property type="match status" value="1"/>
</dbReference>
<feature type="domain" description="PTS EIIA type-2" evidence="6">
    <location>
        <begin position="509"/>
        <end position="648"/>
    </location>
</feature>
<accession>A0A0G8EWL7</accession>
<evidence type="ECO:0000256" key="5">
    <source>
        <dbReference type="ARBA" id="ARBA00023163"/>
    </source>
</evidence>
<dbReference type="InterPro" id="IPR036095">
    <property type="entry name" value="PTS_EIIB-like_sf"/>
</dbReference>
<proteinExistence type="predicted"/>
<dbReference type="InterPro" id="IPR007737">
    <property type="entry name" value="Mga_HTH"/>
</dbReference>
<dbReference type="SUPFAM" id="SSF63520">
    <property type="entry name" value="PTS-regulatory domain, PRD"/>
    <property type="match status" value="2"/>
</dbReference>
<evidence type="ECO:0000313" key="9">
    <source>
        <dbReference type="EMBL" id="KLA28560.1"/>
    </source>
</evidence>
<dbReference type="InterPro" id="IPR016152">
    <property type="entry name" value="PTrfase/Anion_transptr"/>
</dbReference>